<dbReference type="OrthoDB" id="3776781at2759"/>
<proteinExistence type="predicted"/>
<organism evidence="2 3">
    <name type="scientific">Pyronema omphalodes (strain CBS 100304)</name>
    <name type="common">Pyronema confluens</name>
    <dbReference type="NCBI Taxonomy" id="1076935"/>
    <lineage>
        <taxon>Eukaryota</taxon>
        <taxon>Fungi</taxon>
        <taxon>Dikarya</taxon>
        <taxon>Ascomycota</taxon>
        <taxon>Pezizomycotina</taxon>
        <taxon>Pezizomycetes</taxon>
        <taxon>Pezizales</taxon>
        <taxon>Pyronemataceae</taxon>
        <taxon>Pyronema</taxon>
    </lineage>
</organism>
<feature type="compositionally biased region" description="Low complexity" evidence="1">
    <location>
        <begin position="54"/>
        <end position="66"/>
    </location>
</feature>
<keyword evidence="3" id="KW-1185">Reference proteome</keyword>
<reference evidence="2 3" key="1">
    <citation type="journal article" date="2013" name="PLoS Genet.">
        <title>The genome and development-dependent transcriptomes of Pyronema confluens: a window into fungal evolution.</title>
        <authorList>
            <person name="Traeger S."/>
            <person name="Altegoer F."/>
            <person name="Freitag M."/>
            <person name="Gabaldon T."/>
            <person name="Kempken F."/>
            <person name="Kumar A."/>
            <person name="Marcet-Houben M."/>
            <person name="Poggeler S."/>
            <person name="Stajich J.E."/>
            <person name="Nowrousian M."/>
        </authorList>
    </citation>
    <scope>NUCLEOTIDE SEQUENCE [LARGE SCALE GENOMIC DNA]</scope>
    <source>
        <strain evidence="3">CBS 100304</strain>
        <tissue evidence="2">Vegetative mycelium</tissue>
    </source>
</reference>
<dbReference type="Proteomes" id="UP000018144">
    <property type="component" value="Unassembled WGS sequence"/>
</dbReference>
<protein>
    <submittedName>
        <fullName evidence="2">Uncharacterized protein</fullName>
    </submittedName>
</protein>
<dbReference type="eggNOG" id="ENOG502T0BF">
    <property type="taxonomic scope" value="Eukaryota"/>
</dbReference>
<dbReference type="AlphaFoldDB" id="U4LJA9"/>
<sequence>MIHHYHREGLKFFQIISRVSVQSIYRNKIVPRSRPKHIHTPGLQMADSNNPIADSSSSNQDLSNPSEPTPPAGFDIIQKYPPRGSLTQYRLSSATAFTCSRCTKQKKAKLIAVRDGNWKLMLCNGCYGNILSRE</sequence>
<gene>
    <name evidence="2" type="ORF">PCON_12500</name>
</gene>
<accession>U4LJA9</accession>
<name>U4LJA9_PYROM</name>
<evidence type="ECO:0000313" key="3">
    <source>
        <dbReference type="Proteomes" id="UP000018144"/>
    </source>
</evidence>
<dbReference type="EMBL" id="HF935728">
    <property type="protein sequence ID" value="CCX32179.1"/>
    <property type="molecule type" value="Genomic_DNA"/>
</dbReference>
<evidence type="ECO:0000256" key="1">
    <source>
        <dbReference type="SAM" id="MobiDB-lite"/>
    </source>
</evidence>
<evidence type="ECO:0000313" key="2">
    <source>
        <dbReference type="EMBL" id="CCX32179.1"/>
    </source>
</evidence>
<feature type="region of interest" description="Disordered" evidence="1">
    <location>
        <begin position="32"/>
        <end position="77"/>
    </location>
</feature>